<keyword evidence="2" id="KW-1185">Reference proteome</keyword>
<dbReference type="EMBL" id="JAAMPC010000001">
    <property type="protein sequence ID" value="KAG2332396.1"/>
    <property type="molecule type" value="Genomic_DNA"/>
</dbReference>
<name>A0A8X7WMD0_BRACI</name>
<comment type="caution">
    <text evidence="1">The sequence shown here is derived from an EMBL/GenBank/DDBJ whole genome shotgun (WGS) entry which is preliminary data.</text>
</comment>
<evidence type="ECO:0000313" key="1">
    <source>
        <dbReference type="EMBL" id="KAG2332396.1"/>
    </source>
</evidence>
<proteinExistence type="predicted"/>
<gene>
    <name evidence="1" type="ORF">Bca52824_003576</name>
</gene>
<evidence type="ECO:0000313" key="2">
    <source>
        <dbReference type="Proteomes" id="UP000886595"/>
    </source>
</evidence>
<dbReference type="AlphaFoldDB" id="A0A8X7WMD0"/>
<protein>
    <submittedName>
        <fullName evidence="1">Uncharacterized protein</fullName>
    </submittedName>
</protein>
<sequence length="102" mass="11556">MKRKTTEGEVSDTYQNLANATKADLYVTPHDALNRIPIEQVLASAINRPAQSRKSLNLHKKVSCTTADGTKPKPQCWDVSYNEMLTRRRLMTPENRLSIQSL</sequence>
<accession>A0A8X7WMD0</accession>
<dbReference type="Proteomes" id="UP000886595">
    <property type="component" value="Unassembled WGS sequence"/>
</dbReference>
<organism evidence="1 2">
    <name type="scientific">Brassica carinata</name>
    <name type="common">Ethiopian mustard</name>
    <name type="synonym">Abyssinian cabbage</name>
    <dbReference type="NCBI Taxonomy" id="52824"/>
    <lineage>
        <taxon>Eukaryota</taxon>
        <taxon>Viridiplantae</taxon>
        <taxon>Streptophyta</taxon>
        <taxon>Embryophyta</taxon>
        <taxon>Tracheophyta</taxon>
        <taxon>Spermatophyta</taxon>
        <taxon>Magnoliopsida</taxon>
        <taxon>eudicotyledons</taxon>
        <taxon>Gunneridae</taxon>
        <taxon>Pentapetalae</taxon>
        <taxon>rosids</taxon>
        <taxon>malvids</taxon>
        <taxon>Brassicales</taxon>
        <taxon>Brassicaceae</taxon>
        <taxon>Brassiceae</taxon>
        <taxon>Brassica</taxon>
    </lineage>
</organism>
<reference evidence="1 2" key="1">
    <citation type="submission" date="2020-02" db="EMBL/GenBank/DDBJ databases">
        <authorList>
            <person name="Ma Q."/>
            <person name="Huang Y."/>
            <person name="Song X."/>
            <person name="Pei D."/>
        </authorList>
    </citation>
    <scope>NUCLEOTIDE SEQUENCE [LARGE SCALE GENOMIC DNA]</scope>
    <source>
        <strain evidence="1">Sxm20200214</strain>
        <tissue evidence="1">Leaf</tissue>
    </source>
</reference>